<dbReference type="InterPro" id="IPR000640">
    <property type="entry name" value="EFG_V-like"/>
</dbReference>
<dbReference type="InterPro" id="IPR038363">
    <property type="entry name" value="LepA_C_sf"/>
</dbReference>
<dbReference type="PANTHER" id="PTHR43512">
    <property type="entry name" value="TRANSLATION FACTOR GUF1-RELATED"/>
    <property type="match status" value="1"/>
</dbReference>
<dbReference type="HAMAP" id="MF_00071">
    <property type="entry name" value="LepA"/>
    <property type="match status" value="1"/>
</dbReference>
<dbReference type="NCBIfam" id="TIGR01393">
    <property type="entry name" value="lepA"/>
    <property type="match status" value="1"/>
</dbReference>
<comment type="catalytic activity">
    <reaction evidence="9">
        <text>GTP + H2O = GDP + phosphate + H(+)</text>
        <dbReference type="Rhea" id="RHEA:19669"/>
        <dbReference type="ChEBI" id="CHEBI:15377"/>
        <dbReference type="ChEBI" id="CHEBI:15378"/>
        <dbReference type="ChEBI" id="CHEBI:37565"/>
        <dbReference type="ChEBI" id="CHEBI:43474"/>
        <dbReference type="ChEBI" id="CHEBI:58189"/>
        <dbReference type="EC" id="3.6.5.n1"/>
    </reaction>
</comment>
<dbReference type="InterPro" id="IPR005225">
    <property type="entry name" value="Small_GTP-bd"/>
</dbReference>
<comment type="catalytic activity">
    <reaction evidence="8">
        <text>GTP + H2O = GDP + phosphate + H(+)</text>
        <dbReference type="Rhea" id="RHEA:19669"/>
        <dbReference type="ChEBI" id="CHEBI:15377"/>
        <dbReference type="ChEBI" id="CHEBI:15378"/>
        <dbReference type="ChEBI" id="CHEBI:37565"/>
        <dbReference type="ChEBI" id="CHEBI:43474"/>
        <dbReference type="ChEBI" id="CHEBI:58189"/>
    </reaction>
    <physiologicalReaction direction="left-to-right" evidence="8">
        <dbReference type="Rhea" id="RHEA:19670"/>
    </physiologicalReaction>
</comment>
<evidence type="ECO:0000256" key="9">
    <source>
        <dbReference type="HAMAP-Rule" id="MF_03137"/>
    </source>
</evidence>
<evidence type="ECO:0000256" key="5">
    <source>
        <dbReference type="ARBA" id="ARBA00023128"/>
    </source>
</evidence>
<proteinExistence type="inferred from homology"/>
<dbReference type="GO" id="GO:0005759">
    <property type="term" value="C:mitochondrial matrix"/>
    <property type="evidence" value="ECO:0007669"/>
    <property type="project" value="UniProtKB-UniRule"/>
</dbReference>
<dbReference type="InterPro" id="IPR027417">
    <property type="entry name" value="P-loop_NTPase"/>
</dbReference>
<dbReference type="EC" id="3.6.5.n1" evidence="9"/>
<dbReference type="SUPFAM" id="SSF52540">
    <property type="entry name" value="P-loop containing nucleoside triphosphate hydrolases"/>
    <property type="match status" value="1"/>
</dbReference>
<keyword evidence="12" id="KW-1185">Reference proteome</keyword>
<keyword evidence="7 9" id="KW-0472">Membrane</keyword>
<evidence type="ECO:0000256" key="6">
    <source>
        <dbReference type="ARBA" id="ARBA00023134"/>
    </source>
</evidence>
<dbReference type="GO" id="GO:0097177">
    <property type="term" value="F:mitochondrial ribosome binding"/>
    <property type="evidence" value="ECO:0007669"/>
    <property type="project" value="TreeGrafter"/>
</dbReference>
<keyword evidence="3 9" id="KW-0999">Mitochondrion inner membrane</keyword>
<feature type="binding site" evidence="9">
    <location>
        <begin position="171"/>
        <end position="174"/>
    </location>
    <ligand>
        <name>GTP</name>
        <dbReference type="ChEBI" id="CHEBI:37565"/>
    </ligand>
</feature>
<sequence>VFSRFLRRRPVCRILFQQFHSQHKEASDHSDAQPIDLTRFSPEKIRNFGIIAHVDHGKSTLADRLLEFTGAIKESSENKQVLDKLQVERERGITVKAQSASVVYKHKNEDYLLNLIDTPGHVDFSYEVSRSLSACQGVILLVDATQGVQAQTLANFLLSMEHGLPVIPVINKIDSPRANVEKVEQEMLNVLDVPASEIIHISAKFGQNIEKVLEAIVELLPPPVCDEKSSYDSSALLKALLFDSTYEKFRGVIANVAILDGTLRKNDIISSVYLSQKDGNSKSFYEVKEVGLMRPEHVATNVLYAGQVGYIVCGMKTVADAQIGDTLFHHKQPVIGLPEFKKAKPVVFGEMFPSEQTQYKNLEAALNRLMLNDRSVTKTSSKSFLLGPGFRIGFLGLLHMDVFCQRLQQEFGANVVMTRPTVPYKAILKANKRLQLKDETEIVISTPDDYPDNGLVKEFLQPIITGTIISPARYSQSIIELCVSRNGSAVSNSYISDATVMLQYKLPLDEIVTDFYDRLKSISSGYASFDYEEAGFETVNLTKVDVLLNGELVREFSKICTLEKSRKLGVITCSKLKEMIPRQPFQVSIQAAIGKSIIARQNLPAVKKDVLAKCGGGDFSRKMKLLQREAENQKHLRAIGNIKVPKDLFVKMLRE</sequence>
<evidence type="ECO:0000256" key="1">
    <source>
        <dbReference type="ARBA" id="ARBA00005454"/>
    </source>
</evidence>
<dbReference type="CDD" id="cd03699">
    <property type="entry name" value="EF4_II"/>
    <property type="match status" value="1"/>
</dbReference>
<dbReference type="FunCoup" id="H2YQM6">
    <property type="interactions" value="68"/>
</dbReference>
<dbReference type="SUPFAM" id="SSF54980">
    <property type="entry name" value="EF-G C-terminal domain-like"/>
    <property type="match status" value="2"/>
</dbReference>
<accession>H2YQM6</accession>
<dbReference type="InterPro" id="IPR004161">
    <property type="entry name" value="EFTu-like_2"/>
</dbReference>
<reference evidence="12" key="1">
    <citation type="submission" date="2003-08" db="EMBL/GenBank/DDBJ databases">
        <authorList>
            <person name="Birren B."/>
            <person name="Nusbaum C."/>
            <person name="Abebe A."/>
            <person name="Abouelleil A."/>
            <person name="Adekoya E."/>
            <person name="Ait-zahra M."/>
            <person name="Allen N."/>
            <person name="Allen T."/>
            <person name="An P."/>
            <person name="Anderson M."/>
            <person name="Anderson S."/>
            <person name="Arachchi H."/>
            <person name="Armbruster J."/>
            <person name="Bachantsang P."/>
            <person name="Baldwin J."/>
            <person name="Barry A."/>
            <person name="Bayul T."/>
            <person name="Blitshsteyn B."/>
            <person name="Bloom T."/>
            <person name="Blye J."/>
            <person name="Boguslavskiy L."/>
            <person name="Borowsky M."/>
            <person name="Boukhgalter B."/>
            <person name="Brunache A."/>
            <person name="Butler J."/>
            <person name="Calixte N."/>
            <person name="Calvo S."/>
            <person name="Camarata J."/>
            <person name="Campo K."/>
            <person name="Chang J."/>
            <person name="Cheshatsang Y."/>
            <person name="Citroen M."/>
            <person name="Collymore A."/>
            <person name="Considine T."/>
            <person name="Cook A."/>
            <person name="Cooke P."/>
            <person name="Corum B."/>
            <person name="Cuomo C."/>
            <person name="David R."/>
            <person name="Dawoe T."/>
            <person name="Degray S."/>
            <person name="Dodge S."/>
            <person name="Dooley K."/>
            <person name="Dorje P."/>
            <person name="Dorjee K."/>
            <person name="Dorris L."/>
            <person name="Duffey N."/>
            <person name="Dupes A."/>
            <person name="Elkins T."/>
            <person name="Engels R."/>
            <person name="Erickson J."/>
            <person name="Farina A."/>
            <person name="Faro S."/>
            <person name="Ferreira P."/>
            <person name="Fischer H."/>
            <person name="Fitzgerald M."/>
            <person name="Foley K."/>
            <person name="Gage D."/>
            <person name="Galagan J."/>
            <person name="Gearin G."/>
            <person name="Gnerre S."/>
            <person name="Gnirke A."/>
            <person name="Goyette A."/>
            <person name="Graham J."/>
            <person name="Grandbois E."/>
            <person name="Gyaltsen K."/>
            <person name="Hafez N."/>
            <person name="Hagopian D."/>
            <person name="Hagos B."/>
            <person name="Hall J."/>
            <person name="Hatcher B."/>
            <person name="Heller A."/>
            <person name="Higgins H."/>
            <person name="Honan T."/>
            <person name="Horn A."/>
            <person name="Houde N."/>
            <person name="Hughes L."/>
            <person name="Hulme W."/>
            <person name="Husby E."/>
            <person name="Iliev I."/>
            <person name="Jaffe D."/>
            <person name="Jones C."/>
            <person name="Kamal M."/>
            <person name="Kamat A."/>
            <person name="Kamvysselis M."/>
            <person name="Karlsson E."/>
            <person name="Kells C."/>
            <person name="Kieu A."/>
            <person name="Kisner P."/>
            <person name="Kodira C."/>
            <person name="Kulbokas E."/>
            <person name="Labutti K."/>
            <person name="Lama D."/>
            <person name="Landers T."/>
            <person name="Leger J."/>
            <person name="Levine S."/>
            <person name="Lewis D."/>
            <person name="Lewis T."/>
            <person name="Lindblad-toh K."/>
            <person name="Liu X."/>
            <person name="Lokyitsang T."/>
            <person name="Lokyitsang Y."/>
            <person name="Lucien O."/>
            <person name="Lui A."/>
            <person name="Ma L.J."/>
            <person name="Mabbitt R."/>
            <person name="Macdonald J."/>
            <person name="Maclean C."/>
            <person name="Major J."/>
            <person name="Manning J."/>
            <person name="Marabella R."/>
            <person name="Maru K."/>
            <person name="Matthews C."/>
            <person name="Mauceli E."/>
            <person name="Mccarthy M."/>
            <person name="Mcdonough S."/>
            <person name="Mcghee T."/>
            <person name="Meldrim J."/>
            <person name="Meneus L."/>
            <person name="Mesirov J."/>
            <person name="Mihalev A."/>
            <person name="Mihova T."/>
            <person name="Mikkelsen T."/>
            <person name="Mlenga V."/>
            <person name="Moru K."/>
            <person name="Mozes J."/>
            <person name="Mulrain L."/>
            <person name="Munson G."/>
            <person name="Naylor J."/>
            <person name="Newes C."/>
            <person name="Nguyen C."/>
            <person name="Nguyen N."/>
            <person name="Nguyen T."/>
            <person name="Nicol R."/>
            <person name="Nielsen C."/>
            <person name="Nizzari M."/>
            <person name="Norbu C."/>
            <person name="Norbu N."/>
            <person name="O'donnell P."/>
            <person name="Okoawo O."/>
            <person name="O'leary S."/>
            <person name="Omotosho B."/>
            <person name="O'neill K."/>
            <person name="Osman S."/>
            <person name="Parker S."/>
            <person name="Perrin D."/>
            <person name="Phunkhang P."/>
            <person name="Piqani B."/>
            <person name="Purcell S."/>
            <person name="Rachupka T."/>
            <person name="Ramasamy U."/>
            <person name="Rameau R."/>
            <person name="Ray V."/>
            <person name="Raymond C."/>
            <person name="Retta R."/>
            <person name="Richardson S."/>
            <person name="Rise C."/>
            <person name="Rodriguez J."/>
            <person name="Rogers J."/>
            <person name="Rogov P."/>
            <person name="Rutman M."/>
            <person name="Schupbach R."/>
            <person name="Seaman C."/>
            <person name="Settipalli S."/>
            <person name="Sharpe T."/>
            <person name="Sheridan J."/>
            <person name="Sherpa N."/>
            <person name="Shi J."/>
            <person name="Smirnov S."/>
            <person name="Smith C."/>
            <person name="Sougnez C."/>
            <person name="Spencer B."/>
            <person name="Stalker J."/>
            <person name="Stange-thomann N."/>
            <person name="Stavropoulos S."/>
            <person name="Stetson K."/>
            <person name="Stone C."/>
            <person name="Stone S."/>
            <person name="Stubbs M."/>
            <person name="Talamas J."/>
            <person name="Tchuinga P."/>
            <person name="Tenzing P."/>
            <person name="Tesfaye S."/>
            <person name="Theodore J."/>
            <person name="Thoulutsang Y."/>
            <person name="Topham K."/>
            <person name="Towey S."/>
            <person name="Tsamla T."/>
            <person name="Tsomo N."/>
            <person name="Vallee D."/>
            <person name="Vassiliev H."/>
            <person name="Venkataraman V."/>
            <person name="Vinson J."/>
            <person name="Vo A."/>
            <person name="Wade C."/>
            <person name="Wang S."/>
            <person name="Wangchuk T."/>
            <person name="Wangdi T."/>
            <person name="Whittaker C."/>
            <person name="Wilkinson J."/>
            <person name="Wu Y."/>
            <person name="Wyman D."/>
            <person name="Yadav S."/>
            <person name="Yang S."/>
            <person name="Yang X."/>
            <person name="Yeager S."/>
            <person name="Yee E."/>
            <person name="Young G."/>
            <person name="Zainoun J."/>
            <person name="Zembeck L."/>
            <person name="Zimmer A."/>
            <person name="Zody M."/>
            <person name="Lander E."/>
        </authorList>
    </citation>
    <scope>NUCLEOTIDE SEQUENCE [LARGE SCALE GENOMIC DNA]</scope>
</reference>
<dbReference type="Gene3D" id="3.30.70.240">
    <property type="match status" value="1"/>
</dbReference>
<keyword evidence="6 9" id="KW-0342">GTP-binding</keyword>
<dbReference type="PROSITE" id="PS51722">
    <property type="entry name" value="G_TR_2"/>
    <property type="match status" value="1"/>
</dbReference>
<dbReference type="InterPro" id="IPR009000">
    <property type="entry name" value="Transl_B-barrel_sf"/>
</dbReference>
<dbReference type="Ensembl" id="ENSCSAVT00000007734.1">
    <property type="protein sequence ID" value="ENSCSAVP00000007634.1"/>
    <property type="gene ID" value="ENSCSAVG00000004563.1"/>
</dbReference>
<dbReference type="GO" id="GO:0005525">
    <property type="term" value="F:GTP binding"/>
    <property type="evidence" value="ECO:0007669"/>
    <property type="project" value="UniProtKB-UniRule"/>
</dbReference>
<dbReference type="InterPro" id="IPR000795">
    <property type="entry name" value="T_Tr_GTP-bd_dom"/>
</dbReference>
<evidence type="ECO:0000259" key="10">
    <source>
        <dbReference type="PROSITE" id="PS51722"/>
    </source>
</evidence>
<evidence type="ECO:0000256" key="4">
    <source>
        <dbReference type="ARBA" id="ARBA00022801"/>
    </source>
</evidence>
<keyword evidence="4 9" id="KW-0378">Hydrolase</keyword>
<dbReference type="PROSITE" id="PS00301">
    <property type="entry name" value="G_TR_1"/>
    <property type="match status" value="1"/>
</dbReference>
<dbReference type="Pfam" id="PF03144">
    <property type="entry name" value="GTP_EFTU_D2"/>
    <property type="match status" value="1"/>
</dbReference>
<dbReference type="InterPro" id="IPR035654">
    <property type="entry name" value="LepA_IV"/>
</dbReference>
<dbReference type="PANTHER" id="PTHR43512:SF7">
    <property type="entry name" value="TRANSLATION FACTOR GUF1, MITOCHONDRIAL"/>
    <property type="match status" value="1"/>
</dbReference>
<evidence type="ECO:0000313" key="11">
    <source>
        <dbReference type="Ensembl" id="ENSCSAVP00000007634.1"/>
    </source>
</evidence>
<dbReference type="FunFam" id="2.40.30.10:FF:000015">
    <property type="entry name" value="Translation factor GUF1, mitochondrial"/>
    <property type="match status" value="1"/>
</dbReference>
<dbReference type="GO" id="GO:0045727">
    <property type="term" value="P:positive regulation of translation"/>
    <property type="evidence" value="ECO:0007669"/>
    <property type="project" value="UniProtKB-UniRule"/>
</dbReference>
<dbReference type="CDD" id="cd01890">
    <property type="entry name" value="LepA"/>
    <property type="match status" value="1"/>
</dbReference>
<dbReference type="FunFam" id="3.30.70.2570:FF:000001">
    <property type="entry name" value="Translation factor GUF1, mitochondrial"/>
    <property type="match status" value="1"/>
</dbReference>
<dbReference type="Gene3D" id="3.30.70.870">
    <property type="entry name" value="Elongation Factor G (Translational Gtpase), domain 3"/>
    <property type="match status" value="1"/>
</dbReference>
<keyword evidence="9" id="KW-0648">Protein biosynthesis</keyword>
<dbReference type="NCBIfam" id="TIGR00231">
    <property type="entry name" value="small_GTP"/>
    <property type="match status" value="1"/>
</dbReference>
<protein>
    <recommendedName>
        <fullName evidence="9">Translation factor GUF1 homolog, mitochondrial</fullName>
        <ecNumber evidence="9">3.6.5.n1</ecNumber>
    </recommendedName>
    <alternativeName>
        <fullName evidence="9">Elongation factor 4 homolog</fullName>
        <shortName evidence="9">EF-4</shortName>
    </alternativeName>
    <alternativeName>
        <fullName evidence="9">GTPase GUF1 homolog</fullName>
    </alternativeName>
    <alternativeName>
        <fullName evidence="9">Ribosomal back-translocase</fullName>
    </alternativeName>
</protein>
<keyword evidence="5 9" id="KW-0496">Mitochondrion</keyword>
<dbReference type="Gene3D" id="3.30.70.2570">
    <property type="entry name" value="Elongation factor 4, C-terminal domain"/>
    <property type="match status" value="1"/>
</dbReference>
<keyword evidence="2 9" id="KW-0547">Nucleotide-binding</keyword>
<dbReference type="InterPro" id="IPR013842">
    <property type="entry name" value="LepA_CTD"/>
</dbReference>
<reference evidence="11" key="2">
    <citation type="submission" date="2025-08" db="UniProtKB">
        <authorList>
            <consortium name="Ensembl"/>
        </authorList>
    </citation>
    <scope>IDENTIFICATION</scope>
</reference>
<dbReference type="PRINTS" id="PR00315">
    <property type="entry name" value="ELONGATNFCT"/>
</dbReference>
<dbReference type="Pfam" id="PF06421">
    <property type="entry name" value="LepA_C"/>
    <property type="match status" value="1"/>
</dbReference>
<dbReference type="InterPro" id="IPR006297">
    <property type="entry name" value="EF-4"/>
</dbReference>
<dbReference type="FunFam" id="3.30.70.240:FF:000007">
    <property type="entry name" value="Translation factor GUF1, mitochondrial"/>
    <property type="match status" value="1"/>
</dbReference>
<dbReference type="FunFam" id="3.40.50.300:FF:000078">
    <property type="entry name" value="Elongation factor 4"/>
    <property type="match status" value="1"/>
</dbReference>
<dbReference type="Pfam" id="PF00009">
    <property type="entry name" value="GTP_EFTU"/>
    <property type="match status" value="1"/>
</dbReference>
<dbReference type="STRING" id="51511.ENSCSAVP00000007634"/>
<feature type="binding site" evidence="9">
    <location>
        <begin position="117"/>
        <end position="121"/>
    </location>
    <ligand>
        <name>GTP</name>
        <dbReference type="ChEBI" id="CHEBI:37565"/>
    </ligand>
</feature>
<evidence type="ECO:0000256" key="8">
    <source>
        <dbReference type="ARBA" id="ARBA00049117"/>
    </source>
</evidence>
<comment type="function">
    <text evidence="9">Promotes mitochondrial protein synthesis. May act as a fidelity factor of the translation reaction, by catalyzing a one-codon backward translocation of tRNAs on improperly translocated ribosomes. Binds to mitochondrial ribosomes in a GTP-dependent manner.</text>
</comment>
<dbReference type="GO" id="GO:0005743">
    <property type="term" value="C:mitochondrial inner membrane"/>
    <property type="evidence" value="ECO:0007669"/>
    <property type="project" value="UniProtKB-SubCell"/>
</dbReference>
<dbReference type="eggNOG" id="KOG0462">
    <property type="taxonomic scope" value="Eukaryota"/>
</dbReference>
<dbReference type="Proteomes" id="UP000007875">
    <property type="component" value="Unassembled WGS sequence"/>
</dbReference>
<dbReference type="InterPro" id="IPR035647">
    <property type="entry name" value="EFG_III/V"/>
</dbReference>
<comment type="similarity">
    <text evidence="1">Belongs to the TRAFAC class translation factor GTPase superfamily. Classic translation factor GTPase family. LepA subfamily.</text>
</comment>
<organism evidence="11 12">
    <name type="scientific">Ciona savignyi</name>
    <name type="common">Pacific transparent sea squirt</name>
    <dbReference type="NCBI Taxonomy" id="51511"/>
    <lineage>
        <taxon>Eukaryota</taxon>
        <taxon>Metazoa</taxon>
        <taxon>Chordata</taxon>
        <taxon>Tunicata</taxon>
        <taxon>Ascidiacea</taxon>
        <taxon>Phlebobranchia</taxon>
        <taxon>Cionidae</taxon>
        <taxon>Ciona</taxon>
    </lineage>
</organism>
<evidence type="ECO:0000256" key="7">
    <source>
        <dbReference type="ARBA" id="ARBA00023136"/>
    </source>
</evidence>
<dbReference type="FunFam" id="3.30.70.870:FF:000004">
    <property type="entry name" value="Translation factor GUF1, mitochondrial"/>
    <property type="match status" value="1"/>
</dbReference>
<dbReference type="Gene3D" id="3.40.50.300">
    <property type="entry name" value="P-loop containing nucleotide triphosphate hydrolases"/>
    <property type="match status" value="1"/>
</dbReference>
<dbReference type="GO" id="GO:0003924">
    <property type="term" value="F:GTPase activity"/>
    <property type="evidence" value="ECO:0007669"/>
    <property type="project" value="UniProtKB-UniRule"/>
</dbReference>
<dbReference type="CDD" id="cd03709">
    <property type="entry name" value="lepA_C"/>
    <property type="match status" value="1"/>
</dbReference>
<comment type="subcellular location">
    <subcellularLocation>
        <location evidence="9">Mitochondrion inner membrane</location>
        <topology evidence="9">Peripheral membrane protein</topology>
        <orientation evidence="9">Matrix side</orientation>
    </subcellularLocation>
</comment>
<comment type="similarity">
    <text evidence="9">Belongs to the GTP-binding elongation factor family. LepA subfamily.</text>
</comment>
<dbReference type="InterPro" id="IPR031157">
    <property type="entry name" value="G_TR_CS"/>
</dbReference>
<name>H2YQM6_CIOSA</name>
<dbReference type="AlphaFoldDB" id="H2YQM6"/>
<dbReference type="GeneTree" id="ENSGT00550000074940"/>
<dbReference type="GO" id="GO:0006412">
    <property type="term" value="P:translation"/>
    <property type="evidence" value="ECO:0007669"/>
    <property type="project" value="UniProtKB-KW"/>
</dbReference>
<dbReference type="Pfam" id="PF00679">
    <property type="entry name" value="EFG_C"/>
    <property type="match status" value="1"/>
</dbReference>
<evidence type="ECO:0000256" key="2">
    <source>
        <dbReference type="ARBA" id="ARBA00022741"/>
    </source>
</evidence>
<feature type="binding site" evidence="9">
    <location>
        <begin position="52"/>
        <end position="59"/>
    </location>
    <ligand>
        <name>GTP</name>
        <dbReference type="ChEBI" id="CHEBI:37565"/>
    </ligand>
</feature>
<dbReference type="InParanoid" id="H2YQM6"/>
<evidence type="ECO:0000313" key="12">
    <source>
        <dbReference type="Proteomes" id="UP000007875"/>
    </source>
</evidence>
<evidence type="ECO:0000256" key="3">
    <source>
        <dbReference type="ARBA" id="ARBA00022792"/>
    </source>
</evidence>
<dbReference type="Gene3D" id="2.40.30.10">
    <property type="entry name" value="Translation factors"/>
    <property type="match status" value="1"/>
</dbReference>
<dbReference type="HOGENOM" id="CLU_009995_3_3_1"/>
<reference evidence="11" key="3">
    <citation type="submission" date="2025-09" db="UniProtKB">
        <authorList>
            <consortium name="Ensembl"/>
        </authorList>
    </citation>
    <scope>IDENTIFICATION</scope>
</reference>
<dbReference type="OMA" id="QVKCDEN"/>
<dbReference type="SUPFAM" id="SSF50447">
    <property type="entry name" value="Translation proteins"/>
    <property type="match status" value="1"/>
</dbReference>
<feature type="domain" description="Tr-type G" evidence="10">
    <location>
        <begin position="43"/>
        <end position="224"/>
    </location>
</feature>